<evidence type="ECO:0000256" key="1">
    <source>
        <dbReference type="SAM" id="Phobius"/>
    </source>
</evidence>
<keyword evidence="1" id="KW-0472">Membrane</keyword>
<evidence type="ECO:0000313" key="2">
    <source>
        <dbReference type="EMBL" id="RAJ79067.1"/>
    </source>
</evidence>
<keyword evidence="3" id="KW-1185">Reference proteome</keyword>
<dbReference type="AlphaFoldDB" id="A0A327VSP3"/>
<feature type="transmembrane region" description="Helical" evidence="1">
    <location>
        <begin position="125"/>
        <end position="144"/>
    </location>
</feature>
<dbReference type="RefSeq" id="WP_111593539.1">
    <property type="nucleotide sequence ID" value="NZ_QLMA01000006.1"/>
</dbReference>
<keyword evidence="1" id="KW-1133">Transmembrane helix</keyword>
<protein>
    <submittedName>
        <fullName evidence="2">Uncharacterized protein</fullName>
    </submittedName>
</protein>
<accession>A0A327VSP3</accession>
<feature type="transmembrane region" description="Helical" evidence="1">
    <location>
        <begin position="36"/>
        <end position="57"/>
    </location>
</feature>
<feature type="transmembrane region" description="Helical" evidence="1">
    <location>
        <begin position="100"/>
        <end position="119"/>
    </location>
</feature>
<dbReference type="Proteomes" id="UP000249819">
    <property type="component" value="Unassembled WGS sequence"/>
</dbReference>
<feature type="transmembrane region" description="Helical" evidence="1">
    <location>
        <begin position="69"/>
        <end position="93"/>
    </location>
</feature>
<sequence length="165" mass="18433">MTDPQFEHKADISKGFTHFNDSRIIRRKLLTQFTKVVNVLDLLGGMLCITGAGSFLLNTIKDSLDSGPVAYDVLFIAIAVQLAAVLFFVMNLLLLLGHKLAIRLAIASLTIFIPIALLFSFILGFMAFTILLVLAAHVPFYMNLWKVRKYWETASPRNSDIFPGQ</sequence>
<organism evidence="2 3">
    <name type="scientific">Chitinophaga dinghuensis</name>
    <dbReference type="NCBI Taxonomy" id="1539050"/>
    <lineage>
        <taxon>Bacteria</taxon>
        <taxon>Pseudomonadati</taxon>
        <taxon>Bacteroidota</taxon>
        <taxon>Chitinophagia</taxon>
        <taxon>Chitinophagales</taxon>
        <taxon>Chitinophagaceae</taxon>
        <taxon>Chitinophaga</taxon>
    </lineage>
</organism>
<keyword evidence="1" id="KW-0812">Transmembrane</keyword>
<dbReference type="EMBL" id="QLMA01000006">
    <property type="protein sequence ID" value="RAJ79067.1"/>
    <property type="molecule type" value="Genomic_DNA"/>
</dbReference>
<proteinExistence type="predicted"/>
<name>A0A327VSP3_9BACT</name>
<comment type="caution">
    <text evidence="2">The sequence shown here is derived from an EMBL/GenBank/DDBJ whole genome shotgun (WGS) entry which is preliminary data.</text>
</comment>
<gene>
    <name evidence="2" type="ORF">CLV59_106127</name>
</gene>
<evidence type="ECO:0000313" key="3">
    <source>
        <dbReference type="Proteomes" id="UP000249819"/>
    </source>
</evidence>
<reference evidence="2 3" key="1">
    <citation type="submission" date="2018-06" db="EMBL/GenBank/DDBJ databases">
        <title>Genomic Encyclopedia of Archaeal and Bacterial Type Strains, Phase II (KMG-II): from individual species to whole genera.</title>
        <authorList>
            <person name="Goeker M."/>
        </authorList>
    </citation>
    <scope>NUCLEOTIDE SEQUENCE [LARGE SCALE GENOMIC DNA]</scope>
    <source>
        <strain evidence="2 3">DSM 29821</strain>
    </source>
</reference>